<dbReference type="Proteomes" id="UP000249402">
    <property type="component" value="Unassembled WGS sequence"/>
</dbReference>
<sequence length="117" mass="12588">MVASVTIDLDGVGDVPKLSVYLDYFNGHVTAMISGGTVLKTRFLDQSSSVPAAERPHPLAVGLSDCLSKCSRMHHSMLFDWFAHLVSRGTLLAPVLEFVHGQAGSEQHLQGVVQTQA</sequence>
<dbReference type="GeneID" id="37227399"/>
<dbReference type="VEuPathDB" id="FungiDB:BO80DRAFT_462697"/>
<dbReference type="RefSeq" id="XP_025577823.1">
    <property type="nucleotide sequence ID" value="XM_025722534.1"/>
</dbReference>
<keyword evidence="2" id="KW-1185">Reference proteome</keyword>
<accession>A0A395H794</accession>
<dbReference type="AlphaFoldDB" id="A0A395H794"/>
<evidence type="ECO:0000313" key="2">
    <source>
        <dbReference type="Proteomes" id="UP000249402"/>
    </source>
</evidence>
<dbReference type="STRING" id="1448316.A0A395H794"/>
<proteinExistence type="predicted"/>
<evidence type="ECO:0000313" key="1">
    <source>
        <dbReference type="EMBL" id="RAL03496.1"/>
    </source>
</evidence>
<gene>
    <name evidence="1" type="ORF">BO80DRAFT_462697</name>
</gene>
<dbReference type="EMBL" id="KZ824427">
    <property type="protein sequence ID" value="RAL03496.1"/>
    <property type="molecule type" value="Genomic_DNA"/>
</dbReference>
<reference evidence="1 2" key="1">
    <citation type="submission" date="2018-02" db="EMBL/GenBank/DDBJ databases">
        <title>The genomes of Aspergillus section Nigri reveals drivers in fungal speciation.</title>
        <authorList>
            <consortium name="DOE Joint Genome Institute"/>
            <person name="Vesth T.C."/>
            <person name="Nybo J."/>
            <person name="Theobald S."/>
            <person name="Brandl J."/>
            <person name="Frisvad J.C."/>
            <person name="Nielsen K.F."/>
            <person name="Lyhne E.K."/>
            <person name="Kogle M.E."/>
            <person name="Kuo A."/>
            <person name="Riley R."/>
            <person name="Clum A."/>
            <person name="Nolan M."/>
            <person name="Lipzen A."/>
            <person name="Salamov A."/>
            <person name="Henrissat B."/>
            <person name="Wiebenga A."/>
            <person name="De vries R.P."/>
            <person name="Grigoriev I.V."/>
            <person name="Mortensen U.H."/>
            <person name="Andersen M.R."/>
            <person name="Baker S.E."/>
        </authorList>
    </citation>
    <scope>NUCLEOTIDE SEQUENCE [LARGE SCALE GENOMIC DNA]</scope>
    <source>
        <strain evidence="1 2">CBS 121593</strain>
    </source>
</reference>
<organism evidence="1 2">
    <name type="scientific">Aspergillus ibericus CBS 121593</name>
    <dbReference type="NCBI Taxonomy" id="1448316"/>
    <lineage>
        <taxon>Eukaryota</taxon>
        <taxon>Fungi</taxon>
        <taxon>Dikarya</taxon>
        <taxon>Ascomycota</taxon>
        <taxon>Pezizomycotina</taxon>
        <taxon>Eurotiomycetes</taxon>
        <taxon>Eurotiomycetidae</taxon>
        <taxon>Eurotiales</taxon>
        <taxon>Aspergillaceae</taxon>
        <taxon>Aspergillus</taxon>
        <taxon>Aspergillus subgen. Circumdati</taxon>
    </lineage>
</organism>
<name>A0A395H794_9EURO</name>
<dbReference type="OrthoDB" id="7482721at2759"/>
<protein>
    <submittedName>
        <fullName evidence="1">Uncharacterized protein</fullName>
    </submittedName>
</protein>